<dbReference type="AlphaFoldDB" id="A0A7K1SG75"/>
<gene>
    <name evidence="1" type="ORF">GO755_22450</name>
</gene>
<dbReference type="RefSeq" id="WP_157587525.1">
    <property type="nucleotide sequence ID" value="NZ_WPIN01000008.1"/>
</dbReference>
<accession>A0A7K1SG75</accession>
<evidence type="ECO:0000313" key="1">
    <source>
        <dbReference type="EMBL" id="MVM32819.1"/>
    </source>
</evidence>
<keyword evidence="2" id="KW-1185">Reference proteome</keyword>
<evidence type="ECO:0000313" key="2">
    <source>
        <dbReference type="Proteomes" id="UP000436006"/>
    </source>
</evidence>
<reference evidence="1 2" key="1">
    <citation type="submission" date="2019-12" db="EMBL/GenBank/DDBJ databases">
        <title>Spirosoma sp. HMF4905 genome sequencing and assembly.</title>
        <authorList>
            <person name="Kang H."/>
            <person name="Cha I."/>
            <person name="Kim H."/>
            <person name="Joh K."/>
        </authorList>
    </citation>
    <scope>NUCLEOTIDE SEQUENCE [LARGE SCALE GENOMIC DNA]</scope>
    <source>
        <strain evidence="1 2">HMF4905</strain>
    </source>
</reference>
<proteinExistence type="predicted"/>
<organism evidence="1 2">
    <name type="scientific">Spirosoma arboris</name>
    <dbReference type="NCBI Taxonomy" id="2682092"/>
    <lineage>
        <taxon>Bacteria</taxon>
        <taxon>Pseudomonadati</taxon>
        <taxon>Bacteroidota</taxon>
        <taxon>Cytophagia</taxon>
        <taxon>Cytophagales</taxon>
        <taxon>Cytophagaceae</taxon>
        <taxon>Spirosoma</taxon>
    </lineage>
</organism>
<protein>
    <submittedName>
        <fullName evidence="1">Uncharacterized protein</fullName>
    </submittedName>
</protein>
<comment type="caution">
    <text evidence="1">The sequence shown here is derived from an EMBL/GenBank/DDBJ whole genome shotgun (WGS) entry which is preliminary data.</text>
</comment>
<sequence>MLAKANATITQVEIYVRNDRKLATNKKLTERMSRVKNLLASAPGTLAPEAVHAPGK</sequence>
<dbReference type="Proteomes" id="UP000436006">
    <property type="component" value="Unassembled WGS sequence"/>
</dbReference>
<name>A0A7K1SG75_9BACT</name>
<dbReference type="EMBL" id="WPIN01000008">
    <property type="protein sequence ID" value="MVM32819.1"/>
    <property type="molecule type" value="Genomic_DNA"/>
</dbReference>